<dbReference type="EMBL" id="JANJYI010000009">
    <property type="protein sequence ID" value="KAK2635430.1"/>
    <property type="molecule type" value="Genomic_DNA"/>
</dbReference>
<sequence length="139" mass="16451">MRDIFKEYVIQEGVVLDRVKNDHVRQTYKCTLDGCPWRAHASCMIDRLTFMIKTLMDEYKCHMVYNNKEAKVKRFASKFENLVKNNPQVDVNVIGDLLRENNNVSVDIQRLYRAKRRALHALAKVHAKCFLITNKKRHE</sequence>
<reference evidence="2" key="1">
    <citation type="journal article" date="2023" name="Plant J.">
        <title>Genome sequences and population genomics provide insights into the demographic history, inbreeding, and mutation load of two 'living fossil' tree species of Dipteronia.</title>
        <authorList>
            <person name="Feng Y."/>
            <person name="Comes H.P."/>
            <person name="Chen J."/>
            <person name="Zhu S."/>
            <person name="Lu R."/>
            <person name="Zhang X."/>
            <person name="Li P."/>
            <person name="Qiu J."/>
            <person name="Olsen K.M."/>
            <person name="Qiu Y."/>
        </authorList>
    </citation>
    <scope>NUCLEOTIDE SEQUENCE</scope>
    <source>
        <strain evidence="2">KIB01</strain>
    </source>
</reference>
<proteinExistence type="predicted"/>
<dbReference type="Pfam" id="PF03108">
    <property type="entry name" value="DBD_Tnp_Mut"/>
    <property type="match status" value="1"/>
</dbReference>
<feature type="domain" description="Transposase MuDR plant" evidence="1">
    <location>
        <begin position="2"/>
        <end position="52"/>
    </location>
</feature>
<dbReference type="PANTHER" id="PTHR31973:SF187">
    <property type="entry name" value="MUTATOR TRANSPOSASE MUDRA PROTEIN"/>
    <property type="match status" value="1"/>
</dbReference>
<evidence type="ECO:0000313" key="3">
    <source>
        <dbReference type="Proteomes" id="UP001280121"/>
    </source>
</evidence>
<organism evidence="2 3">
    <name type="scientific">Dipteronia dyeriana</name>
    <dbReference type="NCBI Taxonomy" id="168575"/>
    <lineage>
        <taxon>Eukaryota</taxon>
        <taxon>Viridiplantae</taxon>
        <taxon>Streptophyta</taxon>
        <taxon>Embryophyta</taxon>
        <taxon>Tracheophyta</taxon>
        <taxon>Spermatophyta</taxon>
        <taxon>Magnoliopsida</taxon>
        <taxon>eudicotyledons</taxon>
        <taxon>Gunneridae</taxon>
        <taxon>Pentapetalae</taxon>
        <taxon>rosids</taxon>
        <taxon>malvids</taxon>
        <taxon>Sapindales</taxon>
        <taxon>Sapindaceae</taxon>
        <taxon>Hippocastanoideae</taxon>
        <taxon>Acereae</taxon>
        <taxon>Dipteronia</taxon>
    </lineage>
</organism>
<protein>
    <recommendedName>
        <fullName evidence="1">Transposase MuDR plant domain-containing protein</fullName>
    </recommendedName>
</protein>
<dbReference type="Proteomes" id="UP001280121">
    <property type="component" value="Unassembled WGS sequence"/>
</dbReference>
<dbReference type="PANTHER" id="PTHR31973">
    <property type="entry name" value="POLYPROTEIN, PUTATIVE-RELATED"/>
    <property type="match status" value="1"/>
</dbReference>
<name>A0AAD9WMH4_9ROSI</name>
<dbReference type="InterPro" id="IPR004332">
    <property type="entry name" value="Transposase_MuDR"/>
</dbReference>
<accession>A0AAD9WMH4</accession>
<evidence type="ECO:0000259" key="1">
    <source>
        <dbReference type="Pfam" id="PF03108"/>
    </source>
</evidence>
<keyword evidence="3" id="KW-1185">Reference proteome</keyword>
<gene>
    <name evidence="2" type="ORF">Ddye_030222</name>
</gene>
<comment type="caution">
    <text evidence="2">The sequence shown here is derived from an EMBL/GenBank/DDBJ whole genome shotgun (WGS) entry which is preliminary data.</text>
</comment>
<evidence type="ECO:0000313" key="2">
    <source>
        <dbReference type="EMBL" id="KAK2635430.1"/>
    </source>
</evidence>
<dbReference type="AlphaFoldDB" id="A0AAD9WMH4"/>